<proteinExistence type="predicted"/>
<dbReference type="InterPro" id="IPR003599">
    <property type="entry name" value="Ig_sub"/>
</dbReference>
<dbReference type="PROSITE" id="PS50853">
    <property type="entry name" value="FN3"/>
    <property type="match status" value="6"/>
</dbReference>
<dbReference type="InterPro" id="IPR013783">
    <property type="entry name" value="Ig-like_fold"/>
</dbReference>
<keyword evidence="5" id="KW-1133">Transmembrane helix</keyword>
<dbReference type="FunFam" id="2.60.40.10:FF:000082">
    <property type="entry name" value="receptor-type tyrosine-protein phosphatase delta isoform X2"/>
    <property type="match status" value="1"/>
</dbReference>
<feature type="chain" id="PRO_5042013926" evidence="6">
    <location>
        <begin position="32"/>
        <end position="1071"/>
    </location>
</feature>
<organism evidence="9 10">
    <name type="scientific">Lates japonicus</name>
    <name type="common">Japanese lates</name>
    <dbReference type="NCBI Taxonomy" id="270547"/>
    <lineage>
        <taxon>Eukaryota</taxon>
        <taxon>Metazoa</taxon>
        <taxon>Chordata</taxon>
        <taxon>Craniata</taxon>
        <taxon>Vertebrata</taxon>
        <taxon>Euteleostomi</taxon>
        <taxon>Actinopterygii</taxon>
        <taxon>Neopterygii</taxon>
        <taxon>Teleostei</taxon>
        <taxon>Neoteleostei</taxon>
        <taxon>Acanthomorphata</taxon>
        <taxon>Carangaria</taxon>
        <taxon>Carangaria incertae sedis</taxon>
        <taxon>Centropomidae</taxon>
        <taxon>Lates</taxon>
    </lineage>
</organism>
<dbReference type="CDD" id="cd05738">
    <property type="entry name" value="IgI_2_RPTP_IIa_LAR_like"/>
    <property type="match status" value="1"/>
</dbReference>
<evidence type="ECO:0000256" key="6">
    <source>
        <dbReference type="SAM" id="SignalP"/>
    </source>
</evidence>
<feature type="domain" description="Ig-like" evidence="7">
    <location>
        <begin position="35"/>
        <end position="125"/>
    </location>
</feature>
<dbReference type="InterPro" id="IPR036116">
    <property type="entry name" value="FN3_sf"/>
</dbReference>
<evidence type="ECO:0000256" key="1">
    <source>
        <dbReference type="ARBA" id="ARBA00004479"/>
    </source>
</evidence>
<dbReference type="Proteomes" id="UP001279410">
    <property type="component" value="Unassembled WGS sequence"/>
</dbReference>
<keyword evidence="5" id="KW-0472">Membrane</keyword>
<dbReference type="SUPFAM" id="SSF48726">
    <property type="entry name" value="Immunoglobulin"/>
    <property type="match status" value="2"/>
</dbReference>
<dbReference type="SUPFAM" id="SSF49265">
    <property type="entry name" value="Fibronectin type III"/>
    <property type="match status" value="4"/>
</dbReference>
<dbReference type="InterPro" id="IPR013098">
    <property type="entry name" value="Ig_I-set"/>
</dbReference>
<evidence type="ECO:0000313" key="9">
    <source>
        <dbReference type="EMBL" id="GLD69879.1"/>
    </source>
</evidence>
<dbReference type="Gene3D" id="2.60.40.10">
    <property type="entry name" value="Immunoglobulins"/>
    <property type="match status" value="8"/>
</dbReference>
<accession>A0AAD3ND38</accession>
<dbReference type="FunFam" id="2.60.40.10:FF:000128">
    <property type="entry name" value="receptor-type tyrosine-protein phosphatase delta isoform X2"/>
    <property type="match status" value="1"/>
</dbReference>
<evidence type="ECO:0000256" key="5">
    <source>
        <dbReference type="SAM" id="Phobius"/>
    </source>
</evidence>
<reference evidence="9" key="1">
    <citation type="submission" date="2022-08" db="EMBL/GenBank/DDBJ databases">
        <title>Genome sequencing of akame (Lates japonicus).</title>
        <authorList>
            <person name="Hashiguchi Y."/>
            <person name="Takahashi H."/>
        </authorList>
    </citation>
    <scope>NUCLEOTIDE SEQUENCE</scope>
    <source>
        <strain evidence="9">Kochi</strain>
    </source>
</reference>
<dbReference type="SMART" id="SM00408">
    <property type="entry name" value="IGc2"/>
    <property type="match status" value="2"/>
</dbReference>
<dbReference type="AlphaFoldDB" id="A0AAD3ND38"/>
<keyword evidence="5" id="KW-0812">Transmembrane</keyword>
<feature type="domain" description="Fibronectin type-III" evidence="8">
    <location>
        <begin position="249"/>
        <end position="339"/>
    </location>
</feature>
<dbReference type="FunFam" id="2.60.40.10:FF:000066">
    <property type="entry name" value="receptor-type tyrosine-protein phosphatase delta isoform X1"/>
    <property type="match status" value="1"/>
</dbReference>
<keyword evidence="2" id="KW-0677">Repeat</keyword>
<keyword evidence="3" id="KW-0393">Immunoglobulin domain</keyword>
<feature type="domain" description="Fibronectin type-III" evidence="8">
    <location>
        <begin position="344"/>
        <end position="447"/>
    </location>
</feature>
<dbReference type="CDD" id="cd00063">
    <property type="entry name" value="FN3"/>
    <property type="match status" value="6"/>
</dbReference>
<evidence type="ECO:0000256" key="4">
    <source>
        <dbReference type="SAM" id="MobiDB-lite"/>
    </source>
</evidence>
<comment type="subcellular location">
    <subcellularLocation>
        <location evidence="1">Membrane</location>
        <topology evidence="1">Single-pass type I membrane protein</topology>
    </subcellularLocation>
</comment>
<dbReference type="InterPro" id="IPR036179">
    <property type="entry name" value="Ig-like_dom_sf"/>
</dbReference>
<protein>
    <submittedName>
        <fullName evidence="9">Receptor-type tyrosine-protein phosphatase S-like protein</fullName>
    </submittedName>
</protein>
<dbReference type="FunFam" id="2.60.40.10:FF:000098">
    <property type="entry name" value="receptor-type tyrosine-protein phosphatase F isoform X1"/>
    <property type="match status" value="1"/>
</dbReference>
<dbReference type="PRINTS" id="PR00014">
    <property type="entry name" value="FNTYPEIII"/>
</dbReference>
<feature type="signal peptide" evidence="6">
    <location>
        <begin position="1"/>
        <end position="31"/>
    </location>
</feature>
<evidence type="ECO:0000256" key="2">
    <source>
        <dbReference type="ARBA" id="ARBA00022737"/>
    </source>
</evidence>
<dbReference type="FunFam" id="2.60.40.10:FF:000068">
    <property type="entry name" value="receptor-type tyrosine-protein phosphatase delta isoform X1"/>
    <property type="match status" value="1"/>
</dbReference>
<dbReference type="PROSITE" id="PS50835">
    <property type="entry name" value="IG_LIKE"/>
    <property type="match status" value="2"/>
</dbReference>
<keyword evidence="6" id="KW-0732">Signal</keyword>
<dbReference type="EMBL" id="BRZM01000297">
    <property type="protein sequence ID" value="GLD69879.1"/>
    <property type="molecule type" value="Genomic_DNA"/>
</dbReference>
<dbReference type="Pfam" id="PF07679">
    <property type="entry name" value="I-set"/>
    <property type="match status" value="1"/>
</dbReference>
<feature type="compositionally biased region" description="Basic and acidic residues" evidence="4">
    <location>
        <begin position="1033"/>
        <end position="1043"/>
    </location>
</feature>
<dbReference type="InterPro" id="IPR007110">
    <property type="entry name" value="Ig-like_dom"/>
</dbReference>
<dbReference type="Pfam" id="PF13927">
    <property type="entry name" value="Ig_3"/>
    <property type="match status" value="1"/>
</dbReference>
<feature type="domain" description="Ig-like" evidence="7">
    <location>
        <begin position="137"/>
        <end position="226"/>
    </location>
</feature>
<feature type="transmembrane region" description="Helical" evidence="5">
    <location>
        <begin position="1004"/>
        <end position="1027"/>
    </location>
</feature>
<keyword evidence="9" id="KW-0675">Receptor</keyword>
<dbReference type="FunFam" id="2.60.40.10:FF:003023">
    <property type="entry name" value="Protein tyrosine phosphatase, receptor type, s, a"/>
    <property type="match status" value="1"/>
</dbReference>
<dbReference type="SMART" id="SM00409">
    <property type="entry name" value="IG"/>
    <property type="match status" value="2"/>
</dbReference>
<dbReference type="GO" id="GO:0016020">
    <property type="term" value="C:membrane"/>
    <property type="evidence" value="ECO:0007669"/>
    <property type="project" value="UniProtKB-SubCell"/>
</dbReference>
<dbReference type="PANTHER" id="PTHR46957:SF6">
    <property type="entry name" value="PROTEIN-TYROSINE-PHOSPHATASE"/>
    <property type="match status" value="1"/>
</dbReference>
<feature type="domain" description="Fibronectin type-III" evidence="8">
    <location>
        <begin position="452"/>
        <end position="560"/>
    </location>
</feature>
<evidence type="ECO:0000256" key="3">
    <source>
        <dbReference type="ARBA" id="ARBA00023319"/>
    </source>
</evidence>
<feature type="non-terminal residue" evidence="9">
    <location>
        <position position="1"/>
    </location>
</feature>
<feature type="domain" description="Fibronectin type-III" evidence="8">
    <location>
        <begin position="760"/>
        <end position="844"/>
    </location>
</feature>
<feature type="region of interest" description="Disordered" evidence="4">
    <location>
        <begin position="383"/>
        <end position="404"/>
    </location>
</feature>
<dbReference type="FunFam" id="2.60.40.10:FF:000015">
    <property type="entry name" value="receptor-type tyrosine-protein phosphatase delta isoform X2"/>
    <property type="match status" value="1"/>
</dbReference>
<dbReference type="FunFam" id="2.60.40.10:FF:000023">
    <property type="entry name" value="receptor-type tyrosine-protein phosphatase delta isoform X2"/>
    <property type="match status" value="1"/>
</dbReference>
<comment type="caution">
    <text evidence="9">The sequence shown here is derived from an EMBL/GenBank/DDBJ whole genome shotgun (WGS) entry which is preliminary data.</text>
</comment>
<feature type="domain" description="Fibronectin type-III" evidence="8">
    <location>
        <begin position="561"/>
        <end position="659"/>
    </location>
</feature>
<name>A0AAD3ND38_LATJO</name>
<keyword evidence="10" id="KW-1185">Reference proteome</keyword>
<dbReference type="Pfam" id="PF00041">
    <property type="entry name" value="fn3"/>
    <property type="match status" value="6"/>
</dbReference>
<evidence type="ECO:0000313" key="10">
    <source>
        <dbReference type="Proteomes" id="UP001279410"/>
    </source>
</evidence>
<dbReference type="PANTHER" id="PTHR46957">
    <property type="entry name" value="CYTOKINE RECEPTOR"/>
    <property type="match status" value="1"/>
</dbReference>
<evidence type="ECO:0000259" key="8">
    <source>
        <dbReference type="PROSITE" id="PS50853"/>
    </source>
</evidence>
<feature type="domain" description="Fibronectin type-III" evidence="8">
    <location>
        <begin position="660"/>
        <end position="755"/>
    </location>
</feature>
<evidence type="ECO:0000259" key="7">
    <source>
        <dbReference type="PROSITE" id="PS50835"/>
    </source>
</evidence>
<dbReference type="InterPro" id="IPR003961">
    <property type="entry name" value="FN3_dom"/>
</dbReference>
<feature type="region of interest" description="Disordered" evidence="4">
    <location>
        <begin position="1033"/>
        <end position="1060"/>
    </location>
</feature>
<dbReference type="InterPro" id="IPR050713">
    <property type="entry name" value="RTP_Phos/Ushers"/>
</dbReference>
<sequence length="1071" mass="117866">MATSGAPRLSLPLLLPVTTLLLSLLLTSSHALSPPRFTKVPVDQIGVSGGVVSFVCQATGDPKPRVSWNKKGKKVNSQRIETIEFDEGAGAVLRIQPLRAPRDENIYECVAENSEGEITVNAKLSIIREDLLPPGFPNIDMGPQLKVVERTRTATMLCAASGNPDPEITWYKDFLPIDPSASNGRIKQLRSGALQIENSEETDQGKYECVASNVEGVRYSSPANLYVRVGDGPFSEPIHVKVLQGVPGQPSKFQVGAVSDTSIELTWEPAYEKEGIINYELRYSEGSFGTQMKKTFGPTSSYVVEGLRPNTEYHFSLAAISNKGIGAFTNDISQKTLQAKPSAPPQDIKCSSTSSTTLLVSWRPPPLESQNGDLAGYRVRYQVVGPSEGGGGDDGEPTEEPTVPATEEQVLLQRLEKWTQYHVTVSAFTAIGPGPESEPLVCRTDEDVPGAPPRRVEVEVLNSTALKVMWRSMTPGKQHGQIRGYQVHYVRVENGESRGLPLIKDVMLADAQWETDDTAEYEMVIGGLKPDTTYSITVAAYTTKGDGARSKPKLVVTKGAVPGPPYLSVAQDSETSAVVRWDAPDLTNGMDLQGYRLQFGRKDVSPLATLEFAPQERQYSVGNIHRGATYLFKISAKSRGGFGEEAVMELSVPENTPGGYPQINEGSNVTCCSVQLSWSPPVLAERNGVITEYTLAYKEAGAAGAPRELHLPPSQSSYVLNSLKPNSAYDVKIRAHTSVGPGPYSPPIQYRTVAFDPTDVPKNFTVKWATKTTVVLAWKFSDSRSPYKCTIEYNRQKMDVDARQMRVLVTGLRHNTTYEFRVTCQESMDGGPRHRVVARTAPLILVRKPKLDIYAEADNMLTMSFPPVDTKDIKNFYVVVVPLKSTSGTVKNLKNPDEMDMEELLREVTPKRRSRRQLAQLDQRKPYITACFRQLPSSFTVGSDHRHSSCENKPLEPGKEYVFFLLAELNATAGKMFATSPYTDTVTTPELGIDPLPVETGDGLIWVVGPVLAVVFIICIVIAILLYKNKPDSRKRKESEPRTKCLLNNADITPHHPTDPVEMRRINFQTP</sequence>
<gene>
    <name evidence="9" type="ORF">AKAME5_002119600</name>
</gene>
<dbReference type="InterPro" id="IPR003598">
    <property type="entry name" value="Ig_sub2"/>
</dbReference>
<dbReference type="SMART" id="SM00060">
    <property type="entry name" value="FN3"/>
    <property type="match status" value="6"/>
</dbReference>